<name>A0A1J4J9M6_9EUKA</name>
<dbReference type="VEuPathDB" id="TrichDB:TRFO_11220"/>
<dbReference type="RefSeq" id="XP_068347492.1">
    <property type="nucleotide sequence ID" value="XM_068495913.1"/>
</dbReference>
<dbReference type="InterPro" id="IPR016024">
    <property type="entry name" value="ARM-type_fold"/>
</dbReference>
<reference evidence="1" key="1">
    <citation type="submission" date="2016-10" db="EMBL/GenBank/DDBJ databases">
        <authorList>
            <person name="Benchimol M."/>
            <person name="Almeida L.G."/>
            <person name="Vasconcelos A.T."/>
            <person name="Perreira-Neves A."/>
            <person name="Rosa I.A."/>
            <person name="Tasca T."/>
            <person name="Bogo M.R."/>
            <person name="de Souza W."/>
        </authorList>
    </citation>
    <scope>NUCLEOTIDE SEQUENCE [LARGE SCALE GENOMIC DNA]</scope>
    <source>
        <strain evidence="1">K</strain>
    </source>
</reference>
<dbReference type="AlphaFoldDB" id="A0A1J4J9M6"/>
<accession>A0A1J4J9M6</accession>
<sequence>MLLLPCSYKEHKFGGHELLHQNLEMIGTVKTDHNLNQNGITQQKQKTIQKVISDFNENKNTENCLLYFLGLLKSTKGKLSIEQFESLGILNQIKDMVSISTPQKSLEIALKIIAFLTNRQKNPNFMPIFGTFTFFKQLKMVLIKYNSHPLTFTIIIILKRILNHPKSELSLILDHIFTLHYHEILIQRFMYSNSRSMIILFDVIESILKEMTDFTFECFNVSVCQRFLMLLKEENLKFRKRVINVITKLMMNEKHFQTLVQCHLDQICIEYLHHFTDCLIFALINISVENAGFSDSFLCDDFINLTKSCFENNQHKREILNFYLQMVNQNHTQILIDHNIVDIILPLYEDTEHTSFKDKQIITKIVLSLFAASSNEMISDVLMKNMLQPIYEIVPCFEEPDILMFIEHMSSLIERAKITLQERPDLTELEELLSYLISSDNNLSHKAAFLFELIK</sequence>
<dbReference type="Gene3D" id="1.25.10.10">
    <property type="entry name" value="Leucine-rich Repeat Variant"/>
    <property type="match status" value="1"/>
</dbReference>
<evidence type="ECO:0000313" key="1">
    <source>
        <dbReference type="EMBL" id="OHS94355.1"/>
    </source>
</evidence>
<dbReference type="Proteomes" id="UP000179807">
    <property type="component" value="Unassembled WGS sequence"/>
</dbReference>
<dbReference type="SUPFAM" id="SSF48371">
    <property type="entry name" value="ARM repeat"/>
    <property type="match status" value="1"/>
</dbReference>
<evidence type="ECO:0000313" key="2">
    <source>
        <dbReference type="Proteomes" id="UP000179807"/>
    </source>
</evidence>
<dbReference type="EMBL" id="MLAK01001326">
    <property type="protein sequence ID" value="OHS94355.1"/>
    <property type="molecule type" value="Genomic_DNA"/>
</dbReference>
<keyword evidence="2" id="KW-1185">Reference proteome</keyword>
<organism evidence="1 2">
    <name type="scientific">Tritrichomonas foetus</name>
    <dbReference type="NCBI Taxonomy" id="1144522"/>
    <lineage>
        <taxon>Eukaryota</taxon>
        <taxon>Metamonada</taxon>
        <taxon>Parabasalia</taxon>
        <taxon>Tritrichomonadida</taxon>
        <taxon>Tritrichomonadidae</taxon>
        <taxon>Tritrichomonas</taxon>
    </lineage>
</organism>
<dbReference type="InterPro" id="IPR011989">
    <property type="entry name" value="ARM-like"/>
</dbReference>
<gene>
    <name evidence="1" type="ORF">TRFO_11220</name>
</gene>
<protein>
    <submittedName>
        <fullName evidence="1">Uncharacterized protein</fullName>
    </submittedName>
</protein>
<proteinExistence type="predicted"/>
<comment type="caution">
    <text evidence="1">The sequence shown here is derived from an EMBL/GenBank/DDBJ whole genome shotgun (WGS) entry which is preliminary data.</text>
</comment>
<dbReference type="GeneID" id="94830617"/>